<protein>
    <submittedName>
        <fullName evidence="2">Uncharacterized protein</fullName>
    </submittedName>
</protein>
<comment type="caution">
    <text evidence="2">The sequence shown here is derived from an EMBL/GenBank/DDBJ whole genome shotgun (WGS) entry which is preliminary data.</text>
</comment>
<organism evidence="2 3">
    <name type="scientific">Parasedimentitalea maritima</name>
    <dbReference type="NCBI Taxonomy" id="2578117"/>
    <lineage>
        <taxon>Bacteria</taxon>
        <taxon>Pseudomonadati</taxon>
        <taxon>Pseudomonadota</taxon>
        <taxon>Alphaproteobacteria</taxon>
        <taxon>Rhodobacterales</taxon>
        <taxon>Paracoccaceae</taxon>
        <taxon>Parasedimentitalea</taxon>
    </lineage>
</organism>
<dbReference type="AlphaFoldDB" id="A0A6A4RKD0"/>
<feature type="compositionally biased region" description="Polar residues" evidence="1">
    <location>
        <begin position="20"/>
        <end position="30"/>
    </location>
</feature>
<feature type="region of interest" description="Disordered" evidence="1">
    <location>
        <begin position="19"/>
        <end position="42"/>
    </location>
</feature>
<proteinExistence type="predicted"/>
<dbReference type="Proteomes" id="UP000441586">
    <property type="component" value="Unassembled WGS sequence"/>
</dbReference>
<gene>
    <name evidence="2" type="ORF">GP644_05750</name>
</gene>
<evidence type="ECO:0000256" key="1">
    <source>
        <dbReference type="SAM" id="MobiDB-lite"/>
    </source>
</evidence>
<evidence type="ECO:0000313" key="2">
    <source>
        <dbReference type="EMBL" id="KAE9631805.1"/>
    </source>
</evidence>
<evidence type="ECO:0000313" key="3">
    <source>
        <dbReference type="Proteomes" id="UP000441586"/>
    </source>
</evidence>
<accession>A0A6A4RKD0</accession>
<dbReference type="EMBL" id="WSFO01000002">
    <property type="protein sequence ID" value="KAE9631805.1"/>
    <property type="molecule type" value="Genomic_DNA"/>
</dbReference>
<name>A0A6A4RKD0_9RHOB</name>
<sequence>MTKLGKKIRHSQLFDMLRQKNASDQVNRRLQVSRRSDGEGKDTLMLRTMAERSLIVPSNGRV</sequence>
<reference evidence="2 3" key="1">
    <citation type="submission" date="2019-12" db="EMBL/GenBank/DDBJ databases">
        <authorList>
            <person name="Zhang Y.-J."/>
        </authorList>
    </citation>
    <scope>NUCLEOTIDE SEQUENCE [LARGE SCALE GENOMIC DNA]</scope>
    <source>
        <strain evidence="2 3">H18S-6</strain>
    </source>
</reference>
<dbReference type="RefSeq" id="WP_158977876.1">
    <property type="nucleotide sequence ID" value="NZ_WSFO01000002.1"/>
</dbReference>